<feature type="compositionally biased region" description="Low complexity" evidence="1">
    <location>
        <begin position="64"/>
        <end position="73"/>
    </location>
</feature>
<comment type="caution">
    <text evidence="2">The sequence shown here is derived from an EMBL/GenBank/DDBJ whole genome shotgun (WGS) entry which is preliminary data.</text>
</comment>
<accession>A0ABP9PI27</accession>
<evidence type="ECO:0000313" key="3">
    <source>
        <dbReference type="Proteomes" id="UP001500221"/>
    </source>
</evidence>
<name>A0ABP9PI27_9ACTN</name>
<dbReference type="EMBL" id="BAABKG010000002">
    <property type="protein sequence ID" value="GAA5145473.1"/>
    <property type="molecule type" value="Genomic_DNA"/>
</dbReference>
<protein>
    <submittedName>
        <fullName evidence="2">Uncharacterized protein</fullName>
    </submittedName>
</protein>
<sequence length="112" mass="11838">MPAGLEGRHGGVGVRPRRGAHVDHVDTEVEHRREVGHRHRAVPLGKALGLLAHRVAHGRDPHPGRVAVGVGVDAGDHPGPDQPDRETGRLRAHRSCTAIVGAAGCRSGPKNR</sequence>
<proteinExistence type="predicted"/>
<feature type="region of interest" description="Disordered" evidence="1">
    <location>
        <begin position="57"/>
        <end position="91"/>
    </location>
</feature>
<keyword evidence="3" id="KW-1185">Reference proteome</keyword>
<feature type="region of interest" description="Disordered" evidence="1">
    <location>
        <begin position="1"/>
        <end position="39"/>
    </location>
</feature>
<dbReference type="Proteomes" id="UP001500221">
    <property type="component" value="Unassembled WGS sequence"/>
</dbReference>
<evidence type="ECO:0000313" key="2">
    <source>
        <dbReference type="EMBL" id="GAA5145473.1"/>
    </source>
</evidence>
<feature type="compositionally biased region" description="Basic and acidic residues" evidence="1">
    <location>
        <begin position="20"/>
        <end position="33"/>
    </location>
</feature>
<reference evidence="3" key="1">
    <citation type="journal article" date="2019" name="Int. J. Syst. Evol. Microbiol.">
        <title>The Global Catalogue of Microorganisms (GCM) 10K type strain sequencing project: providing services to taxonomists for standard genome sequencing and annotation.</title>
        <authorList>
            <consortium name="The Broad Institute Genomics Platform"/>
            <consortium name="The Broad Institute Genome Sequencing Center for Infectious Disease"/>
            <person name="Wu L."/>
            <person name="Ma J."/>
        </authorList>
    </citation>
    <scope>NUCLEOTIDE SEQUENCE [LARGE SCALE GENOMIC DNA]</scope>
    <source>
        <strain evidence="3">JCM 18459</strain>
    </source>
</reference>
<evidence type="ECO:0000256" key="1">
    <source>
        <dbReference type="SAM" id="MobiDB-lite"/>
    </source>
</evidence>
<gene>
    <name evidence="2" type="ORF">GCM10023340_14870</name>
</gene>
<feature type="compositionally biased region" description="Basic and acidic residues" evidence="1">
    <location>
        <begin position="74"/>
        <end position="89"/>
    </location>
</feature>
<organism evidence="2 3">
    <name type="scientific">Nocardioides marinquilinus</name>
    <dbReference type="NCBI Taxonomy" id="1210400"/>
    <lineage>
        <taxon>Bacteria</taxon>
        <taxon>Bacillati</taxon>
        <taxon>Actinomycetota</taxon>
        <taxon>Actinomycetes</taxon>
        <taxon>Propionibacteriales</taxon>
        <taxon>Nocardioidaceae</taxon>
        <taxon>Nocardioides</taxon>
    </lineage>
</organism>